<keyword evidence="5" id="KW-1185">Reference proteome</keyword>
<feature type="region of interest" description="Disordered" evidence="1">
    <location>
        <begin position="277"/>
        <end position="415"/>
    </location>
</feature>
<feature type="compositionally biased region" description="Polar residues" evidence="1">
    <location>
        <begin position="380"/>
        <end position="389"/>
    </location>
</feature>
<evidence type="ECO:0000256" key="1">
    <source>
        <dbReference type="SAM" id="MobiDB-lite"/>
    </source>
</evidence>
<reference evidence="3" key="1">
    <citation type="submission" date="2016-04" db="EMBL/GenBank/DDBJ databases">
        <authorList>
            <person name="Nguyen H.D."/>
            <person name="Kesanakurti P."/>
            <person name="Cullis J."/>
            <person name="Levesque C.A."/>
            <person name="Hambleton S."/>
        </authorList>
    </citation>
    <scope>NUCLEOTIDE SEQUENCE</scope>
    <source>
        <strain evidence="3">DAOMC 238032</strain>
    </source>
</reference>
<feature type="region of interest" description="Disordered" evidence="1">
    <location>
        <begin position="1"/>
        <end position="58"/>
    </location>
</feature>
<feature type="compositionally biased region" description="Low complexity" evidence="1">
    <location>
        <begin position="277"/>
        <end position="312"/>
    </location>
</feature>
<dbReference type="Proteomes" id="UP000836402">
    <property type="component" value="Unassembled WGS sequence"/>
</dbReference>
<comment type="caution">
    <text evidence="3">The sequence shown here is derived from an EMBL/GenBank/DDBJ whole genome shotgun (WGS) entry which is preliminary data.</text>
</comment>
<accession>A0A177T2I0</accession>
<dbReference type="Proteomes" id="UP000077671">
    <property type="component" value="Unassembled WGS sequence"/>
</dbReference>
<organism evidence="3 4">
    <name type="scientific">Tilletia caries</name>
    <name type="common">wheat bunt fungus</name>
    <dbReference type="NCBI Taxonomy" id="13290"/>
    <lineage>
        <taxon>Eukaryota</taxon>
        <taxon>Fungi</taxon>
        <taxon>Dikarya</taxon>
        <taxon>Basidiomycota</taxon>
        <taxon>Ustilaginomycotina</taxon>
        <taxon>Exobasidiomycetes</taxon>
        <taxon>Tilletiales</taxon>
        <taxon>Tilletiaceae</taxon>
        <taxon>Tilletia</taxon>
    </lineage>
</organism>
<dbReference type="AlphaFoldDB" id="A0A177T2I0"/>
<feature type="compositionally biased region" description="Basic residues" evidence="1">
    <location>
        <begin position="363"/>
        <end position="379"/>
    </location>
</feature>
<protein>
    <submittedName>
        <fullName evidence="3">Uncharacterized protein</fullName>
    </submittedName>
</protein>
<feature type="compositionally biased region" description="Acidic residues" evidence="1">
    <location>
        <begin position="390"/>
        <end position="403"/>
    </location>
</feature>
<evidence type="ECO:0000313" key="4">
    <source>
        <dbReference type="Proteomes" id="UP000077671"/>
    </source>
</evidence>
<name>A0A177T2I0_9BASI</name>
<feature type="region of interest" description="Disordered" evidence="1">
    <location>
        <begin position="190"/>
        <end position="241"/>
    </location>
</feature>
<reference evidence="3" key="2">
    <citation type="journal article" date="2019" name="IMA Fungus">
        <title>Genome sequencing and comparison of five Tilletia species to identify candidate genes for the detection of regulated species infecting wheat.</title>
        <authorList>
            <person name="Nguyen H.D.T."/>
            <person name="Sultana T."/>
            <person name="Kesanakurti P."/>
            <person name="Hambleton S."/>
        </authorList>
    </citation>
    <scope>NUCLEOTIDE SEQUENCE</scope>
    <source>
        <strain evidence="3">DAOMC 238032</strain>
    </source>
</reference>
<evidence type="ECO:0000313" key="5">
    <source>
        <dbReference type="Proteomes" id="UP000836402"/>
    </source>
</evidence>
<evidence type="ECO:0000313" key="3">
    <source>
        <dbReference type="EMBL" id="KAE8240715.1"/>
    </source>
</evidence>
<gene>
    <name evidence="3" type="ORF">A4X03_0g8432</name>
    <name evidence="2" type="ORF">JKIAZH3_G6806</name>
</gene>
<dbReference type="EMBL" id="CAJHJG010001165">
    <property type="protein sequence ID" value="CAD6909876.1"/>
    <property type="molecule type" value="Genomic_DNA"/>
</dbReference>
<feature type="compositionally biased region" description="Polar residues" evidence="1">
    <location>
        <begin position="320"/>
        <end position="338"/>
    </location>
</feature>
<reference evidence="2" key="3">
    <citation type="submission" date="2020-10" db="EMBL/GenBank/DDBJ databases">
        <authorList>
            <person name="Sedaghatjoo S."/>
        </authorList>
    </citation>
    <scope>NUCLEOTIDE SEQUENCE</scope>
    <source>
        <strain evidence="2">AZH3</strain>
    </source>
</reference>
<sequence length="602" mass="61424">MTGSPVGAASSSSAADAMVPQPLAPSSEPAQHSTDSWAFDAASGGGGSSSSSEQDGDPGAAAAAILTITALNAMHAAAAAAAAAVAEADGTASPSPSISAPPATSASEIATSAPASSGEVVKAVGSVVTPEVHSTSRLEQVAIAAAATAAADADAFAAFAVEDAYLNLNGESTTATELALGPAASAATHYQRQGSKLRSAAGRAREAPFPRSPITAHASVGGTSSANDDPESAEQQKEAHRENALLSLPDIPWYAAAAEAPPPPPAPLALAGLGLSASARSSSGQQPVSPGGHRSYSAADDPAAARDPSSASFGVEAGDRSSSATGNSQESAFSTSHGSRAKGSAEGTPAKRRKTNGGASCSSRRKSTGTTNKGRKSNGSKRGSQAQNDGQEDEATKEDDSDADSGASDADTTPVYSDLGAKIYADMPEEQRQTEQNRLRQLLEERLREGNQGSRHIRVTRQYFLSDLTTTLMLHPEPCTSCTKARPIAPSFSSSSSFTSADLCCIVTIGRVKCAACTSKGESCSLGSIRSSAKRKKAAAEERSERKRRKEVRARWIQVRDELAREAEELGLVDGFARTIREKINEAMAATFDGAGARAGSM</sequence>
<feature type="region of interest" description="Disordered" evidence="1">
    <location>
        <begin position="90"/>
        <end position="115"/>
    </location>
</feature>
<dbReference type="EMBL" id="LWDD02002544">
    <property type="protein sequence ID" value="KAE8240715.1"/>
    <property type="molecule type" value="Genomic_DNA"/>
</dbReference>
<evidence type="ECO:0000313" key="2">
    <source>
        <dbReference type="EMBL" id="CAD6909876.1"/>
    </source>
</evidence>
<proteinExistence type="predicted"/>